<comment type="caution">
    <text evidence="1">The sequence shown here is derived from an EMBL/GenBank/DDBJ whole genome shotgun (WGS) entry which is preliminary data.</text>
</comment>
<dbReference type="EMBL" id="JYDT01000017">
    <property type="protein sequence ID" value="KRY90944.1"/>
    <property type="molecule type" value="Genomic_DNA"/>
</dbReference>
<sequence length="94" mass="10904">LIFILKNHKVTYPMTKRAKLLSYCSGSVFKLIQALISPANINGEHFSLQRSEIVKRSAFYINEIRMSANLFLIFCRTPSVGPRLHFLRIRDYVT</sequence>
<evidence type="ECO:0000313" key="1">
    <source>
        <dbReference type="EMBL" id="KRY90944.1"/>
    </source>
</evidence>
<gene>
    <name evidence="1" type="ORF">T4D_10226</name>
</gene>
<evidence type="ECO:0000313" key="2">
    <source>
        <dbReference type="Proteomes" id="UP000054995"/>
    </source>
</evidence>
<protein>
    <submittedName>
        <fullName evidence="1">Uncharacterized protein</fullName>
    </submittedName>
</protein>
<feature type="non-terminal residue" evidence="1">
    <location>
        <position position="94"/>
    </location>
</feature>
<reference evidence="1 2" key="1">
    <citation type="submission" date="2015-01" db="EMBL/GenBank/DDBJ databases">
        <title>Evolution of Trichinella species and genotypes.</title>
        <authorList>
            <person name="Korhonen P.K."/>
            <person name="Edoardo P."/>
            <person name="Giuseppe L.R."/>
            <person name="Gasser R.B."/>
        </authorList>
    </citation>
    <scope>NUCLEOTIDE SEQUENCE [LARGE SCALE GENOMIC DNA]</scope>
    <source>
        <strain evidence="1">ISS470</strain>
    </source>
</reference>
<dbReference type="Proteomes" id="UP000054995">
    <property type="component" value="Unassembled WGS sequence"/>
</dbReference>
<accession>A0A0V1FY53</accession>
<dbReference type="AlphaFoldDB" id="A0A0V1FY53"/>
<organism evidence="1 2">
    <name type="scientific">Trichinella pseudospiralis</name>
    <name type="common">Parasitic roundworm</name>
    <dbReference type="NCBI Taxonomy" id="6337"/>
    <lineage>
        <taxon>Eukaryota</taxon>
        <taxon>Metazoa</taxon>
        <taxon>Ecdysozoa</taxon>
        <taxon>Nematoda</taxon>
        <taxon>Enoplea</taxon>
        <taxon>Dorylaimia</taxon>
        <taxon>Trichinellida</taxon>
        <taxon>Trichinellidae</taxon>
        <taxon>Trichinella</taxon>
    </lineage>
</organism>
<name>A0A0V1FY53_TRIPS</name>
<keyword evidence="2" id="KW-1185">Reference proteome</keyword>
<feature type="non-terminal residue" evidence="1">
    <location>
        <position position="1"/>
    </location>
</feature>
<proteinExistence type="predicted"/>